<dbReference type="EMBL" id="LAZR01010617">
    <property type="protein sequence ID" value="KKM66013.1"/>
    <property type="molecule type" value="Genomic_DNA"/>
</dbReference>
<accession>A0A0F9J8X9</accession>
<organism evidence="1">
    <name type="scientific">marine sediment metagenome</name>
    <dbReference type="NCBI Taxonomy" id="412755"/>
    <lineage>
        <taxon>unclassified sequences</taxon>
        <taxon>metagenomes</taxon>
        <taxon>ecological metagenomes</taxon>
    </lineage>
</organism>
<dbReference type="AlphaFoldDB" id="A0A0F9J8X9"/>
<gene>
    <name evidence="1" type="ORF">LCGC14_1485470</name>
</gene>
<name>A0A0F9J8X9_9ZZZZ</name>
<protein>
    <submittedName>
        <fullName evidence="1">Uncharacterized protein</fullName>
    </submittedName>
</protein>
<reference evidence="1" key="1">
    <citation type="journal article" date="2015" name="Nature">
        <title>Complex archaea that bridge the gap between prokaryotes and eukaryotes.</title>
        <authorList>
            <person name="Spang A."/>
            <person name="Saw J.H."/>
            <person name="Jorgensen S.L."/>
            <person name="Zaremba-Niedzwiedzka K."/>
            <person name="Martijn J."/>
            <person name="Lind A.E."/>
            <person name="van Eijk R."/>
            <person name="Schleper C."/>
            <person name="Guy L."/>
            <person name="Ettema T.J."/>
        </authorList>
    </citation>
    <scope>NUCLEOTIDE SEQUENCE</scope>
</reference>
<proteinExistence type="predicted"/>
<comment type="caution">
    <text evidence="1">The sequence shown here is derived from an EMBL/GenBank/DDBJ whole genome shotgun (WGS) entry which is preliminary data.</text>
</comment>
<evidence type="ECO:0000313" key="1">
    <source>
        <dbReference type="EMBL" id="KKM66013.1"/>
    </source>
</evidence>
<sequence>MDKKRLLKLAGINEQIRPRGDEFFRATSDLGTELAKRIIDLGTQLSPDHPEWTIDIVLDRMKEVLDQAGQGSRIKS</sequence>